<accession>D4N722</accession>
<sequence>MILVHIIGMSIMRDEQNIVFLLPIIVTINTVFVSGFIDLESNGMIISNSISLYEERKSKSSGLPSSHWCRKCSSDSFYLEDTIEVTPNSIKPTLCEIYVCDDCGEKIEFWKYIEGSQSA</sequence>
<proteinExistence type="predicted"/>
<dbReference type="EMBL" id="GU059107">
    <property type="protein sequence ID" value="ACY24508.1"/>
    <property type="molecule type" value="Genomic_DNA"/>
</dbReference>
<feature type="transmembrane region" description="Helical" evidence="1">
    <location>
        <begin position="18"/>
        <end position="37"/>
    </location>
</feature>
<dbReference type="AlphaFoldDB" id="D4N722"/>
<evidence type="ECO:0000313" key="2">
    <source>
        <dbReference type="EMBL" id="ACY24508.1"/>
    </source>
</evidence>
<keyword evidence="1" id="KW-0472">Membrane</keyword>
<gene>
    <name evidence="2" type="ORF">57a5orf15</name>
</gene>
<organism evidence="2">
    <name type="scientific">uncultured crenarchaeote 57a5</name>
    <dbReference type="NCBI Taxonomy" id="684058"/>
    <lineage>
        <taxon>Archaea</taxon>
        <taxon>Thermoproteota</taxon>
        <taxon>environmental samples</taxon>
    </lineage>
</organism>
<protein>
    <submittedName>
        <fullName evidence="2">Uncharacterized protein</fullName>
    </submittedName>
</protein>
<reference evidence="2" key="1">
    <citation type="journal article" date="2010" name="Environ. Microbiol.">
        <title>Homologues of nitrite reductases in ammonia-oxidizing archaea: diversity and genomic context.</title>
        <authorList>
            <person name="Bartossek R."/>
            <person name="Nicol G.W."/>
            <person name="Lanzen A."/>
            <person name="Klenk H.P."/>
            <person name="Schleper C."/>
        </authorList>
    </citation>
    <scope>NUCLEOTIDE SEQUENCE</scope>
</reference>
<keyword evidence="1" id="KW-1133">Transmembrane helix</keyword>
<name>D4N722_9CREN</name>
<keyword evidence="1" id="KW-0812">Transmembrane</keyword>
<evidence type="ECO:0000256" key="1">
    <source>
        <dbReference type="SAM" id="Phobius"/>
    </source>
</evidence>